<evidence type="ECO:0000256" key="4">
    <source>
        <dbReference type="ARBA" id="ARBA00022723"/>
    </source>
</evidence>
<feature type="binding site" evidence="12">
    <location>
        <position position="167"/>
    </location>
    <ligand>
        <name>GTP</name>
        <dbReference type="ChEBI" id="CHEBI:37565"/>
    </ligand>
</feature>
<dbReference type="PROSITE" id="PS51918">
    <property type="entry name" value="RADICAL_SAM"/>
    <property type="match status" value="1"/>
</dbReference>
<feature type="binding site" evidence="12">
    <location>
        <position position="75"/>
    </location>
    <ligand>
        <name>GTP</name>
        <dbReference type="ChEBI" id="CHEBI:37565"/>
    </ligand>
</feature>
<evidence type="ECO:0000256" key="7">
    <source>
        <dbReference type="ARBA" id="ARBA00023014"/>
    </source>
</evidence>
<feature type="binding site" evidence="12">
    <location>
        <position position="130"/>
    </location>
    <ligand>
        <name>S-adenosyl-L-methionine</name>
        <dbReference type="ChEBI" id="CHEBI:59789"/>
    </ligand>
</feature>
<dbReference type="CDD" id="cd01335">
    <property type="entry name" value="Radical_SAM"/>
    <property type="match status" value="1"/>
</dbReference>
<keyword evidence="5 12" id="KW-0547">Nucleotide-binding</keyword>
<dbReference type="InterPro" id="IPR058240">
    <property type="entry name" value="rSAM_sf"/>
</dbReference>
<feature type="binding site" evidence="12">
    <location>
        <position position="39"/>
    </location>
    <ligand>
        <name>S-adenosyl-L-methionine</name>
        <dbReference type="ChEBI" id="CHEBI:59789"/>
    </ligand>
</feature>
<accession>A0A520MDB3</accession>
<dbReference type="GO" id="GO:1904047">
    <property type="term" value="F:S-adenosyl-L-methionine binding"/>
    <property type="evidence" value="ECO:0007669"/>
    <property type="project" value="UniProtKB-UniRule"/>
</dbReference>
<dbReference type="Pfam" id="PF06463">
    <property type="entry name" value="Mob_synth_C"/>
    <property type="match status" value="1"/>
</dbReference>
<feature type="binding site" evidence="12">
    <location>
        <position position="40"/>
    </location>
    <ligand>
        <name>[4Fe-4S] cluster</name>
        <dbReference type="ChEBI" id="CHEBI:49883"/>
        <label>1</label>
        <note>4Fe-4S-S-AdoMet</note>
    </ligand>
</feature>
<evidence type="ECO:0000256" key="1">
    <source>
        <dbReference type="ARBA" id="ARBA00012167"/>
    </source>
</evidence>
<keyword evidence="3 12" id="KW-0949">S-adenosyl-L-methionine</keyword>
<dbReference type="AlphaFoldDB" id="A0A520MDB3"/>
<organism evidence="14 15">
    <name type="scientific">SAR92 clade bacterium</name>
    <dbReference type="NCBI Taxonomy" id="2315479"/>
    <lineage>
        <taxon>Bacteria</taxon>
        <taxon>Pseudomonadati</taxon>
        <taxon>Pseudomonadota</taxon>
        <taxon>Gammaproteobacteria</taxon>
        <taxon>Cellvibrionales</taxon>
        <taxon>Porticoccaceae</taxon>
        <taxon>SAR92 clade</taxon>
    </lineage>
</organism>
<dbReference type="SMART" id="SM00729">
    <property type="entry name" value="Elp3"/>
    <property type="match status" value="1"/>
</dbReference>
<dbReference type="Proteomes" id="UP000315889">
    <property type="component" value="Unassembled WGS sequence"/>
</dbReference>
<dbReference type="InterPro" id="IPR000385">
    <property type="entry name" value="MoaA_NifB_PqqE_Fe-S-bd_CS"/>
</dbReference>
<dbReference type="SFLD" id="SFLDS00029">
    <property type="entry name" value="Radical_SAM"/>
    <property type="match status" value="1"/>
</dbReference>
<dbReference type="Pfam" id="PF04055">
    <property type="entry name" value="Radical_SAM"/>
    <property type="match status" value="1"/>
</dbReference>
<dbReference type="GO" id="GO:0005525">
    <property type="term" value="F:GTP binding"/>
    <property type="evidence" value="ECO:0007669"/>
    <property type="project" value="UniProtKB-UniRule"/>
</dbReference>
<sequence length="338" mass="37667">MASHNLSSATPASLVDPFGRTVDYLRLSVTDRCNLRCTYCMAEDMTFLPRQQILSLEELRDVATAFVELGVKKIRLTGGEPLIRRDIIKLVDAIAGLQGLDEVTMTTNGMLLPKMSQSLKDAGLARLNISVDSLKPKRFKELTRTGDLELWHQGVQAAKQARFNKLKLNAVILDGFNDDEVIDLARFAVDNEMDISFIEEMPLGVISSHERSATQISSAHIREQLDSEFSLVDSVETTGGPSRYVHIANSSSKIGFISPMSNNFCESCNRVRMTAEGRLLLCLGNEHSMDLRSVMRGNPGDTELLKSKIIQALQNKPERHYFDPDKIDIVRFMNMTGG</sequence>
<evidence type="ECO:0000256" key="2">
    <source>
        <dbReference type="ARBA" id="ARBA00022485"/>
    </source>
</evidence>
<dbReference type="InterPro" id="IPR007197">
    <property type="entry name" value="rSAM"/>
</dbReference>
<feature type="binding site" evidence="12">
    <location>
        <position position="106"/>
    </location>
    <ligand>
        <name>GTP</name>
        <dbReference type="ChEBI" id="CHEBI:37565"/>
    </ligand>
</feature>
<dbReference type="SFLD" id="SFLDG01386">
    <property type="entry name" value="main_SPASM_domain-containing"/>
    <property type="match status" value="1"/>
</dbReference>
<dbReference type="InterPro" id="IPR010505">
    <property type="entry name" value="MoaA_twitch"/>
</dbReference>
<dbReference type="InterPro" id="IPR006638">
    <property type="entry name" value="Elp3/MiaA/NifB-like_rSAM"/>
</dbReference>
<feature type="binding site" evidence="12">
    <location>
        <position position="201"/>
    </location>
    <ligand>
        <name>S-adenosyl-L-methionine</name>
        <dbReference type="ChEBI" id="CHEBI:59789"/>
    </ligand>
</feature>
<comment type="subunit">
    <text evidence="12">Monomer and homodimer.</text>
</comment>
<comment type="function">
    <text evidence="12">Catalyzes the cyclization of GTP to (8S)-3',8-cyclo-7,8-dihydroguanosine 5'-triphosphate.</text>
</comment>
<gene>
    <name evidence="12 14" type="primary">moaA</name>
    <name evidence="14" type="ORF">EVB03_08440</name>
</gene>
<dbReference type="InterPro" id="IPR013483">
    <property type="entry name" value="MoaA"/>
</dbReference>
<dbReference type="InterPro" id="IPR013785">
    <property type="entry name" value="Aldolase_TIM"/>
</dbReference>
<evidence type="ECO:0000259" key="13">
    <source>
        <dbReference type="PROSITE" id="PS51918"/>
    </source>
</evidence>
<feature type="binding site" evidence="12">
    <location>
        <position position="26"/>
    </location>
    <ligand>
        <name>GTP</name>
        <dbReference type="ChEBI" id="CHEBI:37565"/>
    </ligand>
</feature>
<dbReference type="PANTHER" id="PTHR22960:SF0">
    <property type="entry name" value="MOLYBDENUM COFACTOR BIOSYNTHESIS PROTEIN 1"/>
    <property type="match status" value="1"/>
</dbReference>
<dbReference type="GO" id="GO:0046872">
    <property type="term" value="F:metal ion binding"/>
    <property type="evidence" value="ECO:0007669"/>
    <property type="project" value="UniProtKB-KW"/>
</dbReference>
<evidence type="ECO:0000256" key="10">
    <source>
        <dbReference type="ARBA" id="ARBA00023239"/>
    </source>
</evidence>
<dbReference type="InterPro" id="IPR050105">
    <property type="entry name" value="MoCo_biosynth_MoaA/MoaC"/>
</dbReference>
<keyword evidence="4 12" id="KW-0479">Metal-binding</keyword>
<dbReference type="SUPFAM" id="SSF102114">
    <property type="entry name" value="Radical SAM enzymes"/>
    <property type="match status" value="1"/>
</dbReference>
<comment type="cofactor">
    <cofactor evidence="12">
        <name>[4Fe-4S] cluster</name>
        <dbReference type="ChEBI" id="CHEBI:49883"/>
    </cofactor>
    <text evidence="12">Binds 2 [4Fe-4S] clusters. Binds 1 [4Fe-4S] cluster coordinated with 3 cysteines and an exchangeable S-adenosyl-L-methionine and 1 [4Fe-4S] cluster coordinated with 3 cysteines and the GTP-derived substrate.</text>
</comment>
<reference evidence="14 15" key="1">
    <citation type="submission" date="2019-02" db="EMBL/GenBank/DDBJ databases">
        <title>Prokaryotic population dynamics and viral predation in marine succession experiment using metagenomics: the confinement effect.</title>
        <authorList>
            <person name="Haro-Moreno J.M."/>
            <person name="Rodriguez-Valera F."/>
            <person name="Lopez-Perez M."/>
        </authorList>
    </citation>
    <scope>NUCLEOTIDE SEQUENCE [LARGE SCALE GENOMIC DNA]</scope>
    <source>
        <strain evidence="14">MED-G170</strain>
    </source>
</reference>
<dbReference type="PROSITE" id="PS01305">
    <property type="entry name" value="MOAA_NIFB_PQQE"/>
    <property type="match status" value="1"/>
</dbReference>
<proteinExistence type="inferred from homology"/>
<dbReference type="Gene3D" id="3.20.20.70">
    <property type="entry name" value="Aldolase class I"/>
    <property type="match status" value="1"/>
</dbReference>
<evidence type="ECO:0000256" key="3">
    <source>
        <dbReference type="ARBA" id="ARBA00022691"/>
    </source>
</evidence>
<dbReference type="InterPro" id="IPR040064">
    <property type="entry name" value="MoaA-like"/>
</dbReference>
<keyword evidence="2 12" id="KW-0004">4Fe-4S</keyword>
<dbReference type="PANTHER" id="PTHR22960">
    <property type="entry name" value="MOLYBDOPTERIN COFACTOR SYNTHESIS PROTEIN A"/>
    <property type="match status" value="1"/>
</dbReference>
<feature type="binding site" evidence="12">
    <location>
        <position position="79"/>
    </location>
    <ligand>
        <name>S-adenosyl-L-methionine</name>
        <dbReference type="ChEBI" id="CHEBI:59789"/>
    </ligand>
</feature>
<dbReference type="EC" id="4.1.99.22" evidence="1 12"/>
<feature type="binding site" evidence="12">
    <location>
        <position position="37"/>
    </location>
    <ligand>
        <name>[4Fe-4S] cluster</name>
        <dbReference type="ChEBI" id="CHEBI:49883"/>
        <label>1</label>
        <note>4Fe-4S-S-AdoMet</note>
    </ligand>
</feature>
<comment type="pathway">
    <text evidence="12">Cofactor biosynthesis; molybdopterin biosynthesis.</text>
</comment>
<dbReference type="SFLD" id="SFLDG01067">
    <property type="entry name" value="SPASM/twitch_domain_containing"/>
    <property type="match status" value="1"/>
</dbReference>
<dbReference type="EMBL" id="SHBP01000015">
    <property type="protein sequence ID" value="RZO19218.1"/>
    <property type="molecule type" value="Genomic_DNA"/>
</dbReference>
<feature type="binding site" evidence="12">
    <location>
        <position position="268"/>
    </location>
    <ligand>
        <name>[4Fe-4S] cluster</name>
        <dbReference type="ChEBI" id="CHEBI:49883"/>
        <label>2</label>
        <note>4Fe-4S-substrate</note>
    </ligand>
</feature>
<keyword evidence="9 12" id="KW-0501">Molybdenum cofactor biosynthesis</keyword>
<dbReference type="CDD" id="cd21117">
    <property type="entry name" value="Twitch_MoaA"/>
    <property type="match status" value="1"/>
</dbReference>
<feature type="domain" description="Radical SAM core" evidence="13">
    <location>
        <begin position="17"/>
        <end position="236"/>
    </location>
</feature>
<dbReference type="GO" id="GO:0051539">
    <property type="term" value="F:4 iron, 4 sulfur cluster binding"/>
    <property type="evidence" value="ECO:0007669"/>
    <property type="project" value="UniProtKB-UniRule"/>
</dbReference>
<keyword evidence="6 12" id="KW-0408">Iron</keyword>
<feature type="binding site" evidence="12">
    <location>
        <position position="33"/>
    </location>
    <ligand>
        <name>[4Fe-4S] cluster</name>
        <dbReference type="ChEBI" id="CHEBI:49883"/>
        <label>1</label>
        <note>4Fe-4S-S-AdoMet</note>
    </ligand>
</feature>
<dbReference type="UniPathway" id="UPA00344"/>
<dbReference type="NCBIfam" id="TIGR02666">
    <property type="entry name" value="moaA"/>
    <property type="match status" value="1"/>
</dbReference>
<dbReference type="GO" id="GO:0006777">
    <property type="term" value="P:Mo-molybdopterin cofactor biosynthetic process"/>
    <property type="evidence" value="ECO:0007669"/>
    <property type="project" value="UniProtKB-UniRule"/>
</dbReference>
<dbReference type="GO" id="GO:0061799">
    <property type="term" value="F:cyclic pyranopterin monophosphate synthase activity"/>
    <property type="evidence" value="ECO:0007669"/>
    <property type="project" value="TreeGrafter"/>
</dbReference>
<dbReference type="GO" id="GO:0061798">
    <property type="term" value="F:GTP 3',8'-cyclase activity"/>
    <property type="evidence" value="ECO:0007669"/>
    <property type="project" value="UniProtKB-UniRule"/>
</dbReference>
<keyword evidence="7 12" id="KW-0411">Iron-sulfur</keyword>
<evidence type="ECO:0000256" key="6">
    <source>
        <dbReference type="ARBA" id="ARBA00023004"/>
    </source>
</evidence>
<comment type="catalytic activity">
    <reaction evidence="11 12">
        <text>GTP + AH2 + S-adenosyl-L-methionine = (8S)-3',8-cyclo-7,8-dihydroguanosine 5'-triphosphate + 5'-deoxyadenosine + L-methionine + A + H(+)</text>
        <dbReference type="Rhea" id="RHEA:49576"/>
        <dbReference type="ChEBI" id="CHEBI:13193"/>
        <dbReference type="ChEBI" id="CHEBI:15378"/>
        <dbReference type="ChEBI" id="CHEBI:17319"/>
        <dbReference type="ChEBI" id="CHEBI:17499"/>
        <dbReference type="ChEBI" id="CHEBI:37565"/>
        <dbReference type="ChEBI" id="CHEBI:57844"/>
        <dbReference type="ChEBI" id="CHEBI:59789"/>
        <dbReference type="ChEBI" id="CHEBI:131766"/>
        <dbReference type="EC" id="4.1.99.22"/>
    </reaction>
</comment>
<evidence type="ECO:0000256" key="12">
    <source>
        <dbReference type="HAMAP-Rule" id="MF_01225"/>
    </source>
</evidence>
<name>A0A520MDB3_9GAMM</name>
<evidence type="ECO:0000256" key="9">
    <source>
        <dbReference type="ARBA" id="ARBA00023150"/>
    </source>
</evidence>
<evidence type="ECO:0000256" key="5">
    <source>
        <dbReference type="ARBA" id="ARBA00022741"/>
    </source>
</evidence>
<evidence type="ECO:0000256" key="11">
    <source>
        <dbReference type="ARBA" id="ARBA00048697"/>
    </source>
</evidence>
<evidence type="ECO:0000256" key="8">
    <source>
        <dbReference type="ARBA" id="ARBA00023134"/>
    </source>
</evidence>
<dbReference type="SFLD" id="SFLDG01383">
    <property type="entry name" value="cyclic_pyranopterin_phosphate"/>
    <property type="match status" value="1"/>
</dbReference>
<evidence type="ECO:0000313" key="15">
    <source>
        <dbReference type="Proteomes" id="UP000315889"/>
    </source>
</evidence>
<feature type="binding site" evidence="12">
    <location>
        <begin position="270"/>
        <end position="272"/>
    </location>
    <ligand>
        <name>GTP</name>
        <dbReference type="ChEBI" id="CHEBI:37565"/>
    </ligand>
</feature>
<keyword evidence="10 12" id="KW-0456">Lyase</keyword>
<evidence type="ECO:0000313" key="14">
    <source>
        <dbReference type="EMBL" id="RZO19218.1"/>
    </source>
</evidence>
<protein>
    <recommendedName>
        <fullName evidence="1 12">GTP 3',8-cyclase</fullName>
        <ecNumber evidence="1 12">4.1.99.22</ecNumber>
    </recommendedName>
    <alternativeName>
        <fullName evidence="12">Molybdenum cofactor biosynthesis protein A</fullName>
    </alternativeName>
</protein>
<dbReference type="HAMAP" id="MF_01225_B">
    <property type="entry name" value="MoaA_B"/>
    <property type="match status" value="1"/>
</dbReference>
<feature type="binding site" evidence="12">
    <location>
        <position position="282"/>
    </location>
    <ligand>
        <name>[4Fe-4S] cluster</name>
        <dbReference type="ChEBI" id="CHEBI:49883"/>
        <label>2</label>
        <note>4Fe-4S-substrate</note>
    </ligand>
</feature>
<feature type="binding site" evidence="12">
    <location>
        <position position="265"/>
    </location>
    <ligand>
        <name>[4Fe-4S] cluster</name>
        <dbReference type="ChEBI" id="CHEBI:49883"/>
        <label>2</label>
        <note>4Fe-4S-substrate</note>
    </ligand>
</feature>
<comment type="similarity">
    <text evidence="12">Belongs to the radical SAM superfamily. MoaA family.</text>
</comment>
<keyword evidence="8 12" id="KW-0342">GTP-binding</keyword>
<comment type="caution">
    <text evidence="14">The sequence shown here is derived from an EMBL/GenBank/DDBJ whole genome shotgun (WGS) entry which is preliminary data.</text>
</comment>